<dbReference type="EMBL" id="JACOOX010000003">
    <property type="protein sequence ID" value="MBC5662382.1"/>
    <property type="molecule type" value="Genomic_DNA"/>
</dbReference>
<dbReference type="Pfam" id="PF09479">
    <property type="entry name" value="Flg_new"/>
    <property type="match status" value="5"/>
</dbReference>
<dbReference type="InterPro" id="IPR053139">
    <property type="entry name" value="Surface_bspA-like"/>
</dbReference>
<evidence type="ECO:0000256" key="1">
    <source>
        <dbReference type="ARBA" id="ARBA00004196"/>
    </source>
</evidence>
<name>A0A8I0DUK2_9FIRM</name>
<dbReference type="NCBIfam" id="TIGR02543">
    <property type="entry name" value="List_Bact_rpt"/>
    <property type="match status" value="2"/>
</dbReference>
<keyword evidence="4" id="KW-1185">Reference proteome</keyword>
<keyword evidence="2" id="KW-0732">Signal</keyword>
<dbReference type="InterPro" id="IPR042229">
    <property type="entry name" value="Listeria/Bacterioides_rpt_sf"/>
</dbReference>
<dbReference type="AlphaFoldDB" id="A0A8I0DUK2"/>
<dbReference type="InterPro" id="IPR026906">
    <property type="entry name" value="LRR_5"/>
</dbReference>
<reference evidence="3 4" key="1">
    <citation type="submission" date="2020-08" db="EMBL/GenBank/DDBJ databases">
        <title>Genome public.</title>
        <authorList>
            <person name="Liu C."/>
            <person name="Sun Q."/>
        </authorList>
    </citation>
    <scope>NUCLEOTIDE SEQUENCE [LARGE SCALE GENOMIC DNA]</scope>
    <source>
        <strain evidence="3 4">NSJ-10</strain>
    </source>
</reference>
<evidence type="ECO:0000313" key="4">
    <source>
        <dbReference type="Proteomes" id="UP000615234"/>
    </source>
</evidence>
<dbReference type="PANTHER" id="PTHR45661:SF3">
    <property type="entry name" value="IG-LIKE DOMAIN-CONTAINING PROTEIN"/>
    <property type="match status" value="1"/>
</dbReference>
<dbReference type="RefSeq" id="WP_186847517.1">
    <property type="nucleotide sequence ID" value="NZ_JACOOX010000003.1"/>
</dbReference>
<dbReference type="SUPFAM" id="SSF52058">
    <property type="entry name" value="L domain-like"/>
    <property type="match status" value="1"/>
</dbReference>
<organism evidence="3 4">
    <name type="scientific">Coprococcus hominis</name>
    <name type="common">ex Liu et al. 2022</name>
    <dbReference type="NCBI Taxonomy" id="2763039"/>
    <lineage>
        <taxon>Bacteria</taxon>
        <taxon>Bacillati</taxon>
        <taxon>Bacillota</taxon>
        <taxon>Clostridia</taxon>
        <taxon>Lachnospirales</taxon>
        <taxon>Lachnospiraceae</taxon>
        <taxon>Coprococcus</taxon>
    </lineage>
</organism>
<dbReference type="Gene3D" id="3.80.10.10">
    <property type="entry name" value="Ribonuclease Inhibitor"/>
    <property type="match status" value="2"/>
</dbReference>
<comment type="subcellular location">
    <subcellularLocation>
        <location evidence="1">Cell envelope</location>
    </subcellularLocation>
</comment>
<dbReference type="PANTHER" id="PTHR45661">
    <property type="entry name" value="SURFACE ANTIGEN"/>
    <property type="match status" value="1"/>
</dbReference>
<dbReference type="InterPro" id="IPR032675">
    <property type="entry name" value="LRR_dom_sf"/>
</dbReference>
<dbReference type="GO" id="GO:0030313">
    <property type="term" value="C:cell envelope"/>
    <property type="evidence" value="ECO:0007669"/>
    <property type="project" value="UniProtKB-SubCell"/>
</dbReference>
<gene>
    <name evidence="3" type="ORF">H8S09_05660</name>
</gene>
<comment type="caution">
    <text evidence="3">The sequence shown here is derived from an EMBL/GenBank/DDBJ whole genome shotgun (WGS) entry which is preliminary data.</text>
</comment>
<dbReference type="Proteomes" id="UP000615234">
    <property type="component" value="Unassembled WGS sequence"/>
</dbReference>
<dbReference type="Pfam" id="PF13306">
    <property type="entry name" value="LRR_5"/>
    <property type="match status" value="2"/>
</dbReference>
<dbReference type="InterPro" id="IPR013378">
    <property type="entry name" value="InlB-like_B-rpt"/>
</dbReference>
<sequence length="1173" mass="130772">MRNHSKAFRHFMIMMITGILILTGSLFCSGTANAKEGDCGNTSDGKFWYEVITDPKGKTPGKVSISAEVSGGHFGNKIVYPNTIIGKNKKKYTVVEIDGMSVDENDYSNVEEKITEITIPKNCETISDYAFEDMNIKKVTFESGSKLKKIGEEAFSTKKTISTITIPKSVVSIGAGAFNAGVLKVNFEKGSKFKDISKMKKGSYWWVNEWWTADEIYNYRIISEPNGNNPGKAELIMYDPKSTKKIASYTIPNVITNPANKKYSVYSIGEDCFACDESISNITIPKNCVIIGENAFMSCELKKVIFEKGSCLKEIDEAAFYSCVNLKEIVIPKLVERIGVAAFAYSGLRKITFESGSKLKFIGGLAFDECDLGNVYLPNNNITFDTADLEMGSAFGTGNKTIYTANKATYQRMIKELQNEENYGNVDYKAVYTGPYKITYMIPKTVGSKTYNKVEQTNLRYNTQVTLNPSYDKNVYKGYSLKFTGTLTDSDGERYTVTYKYGQKVDPSGQGDVVLYVSAVPNTYQIRYNANGGIGSMNIQDGVVYNQYIELRQNNFMKSDSVFKCWNTKPDGTGTSYKEGQKVTKLTAESSITLYAIWEKRSIKIRFSAGEGQGTMQEATVKQGETLKLPKCTFTCPGKKFYRWQWIYTNPDDSHSFIVGTYEDEAEFSDTQNIYATASGYYEFLAVWSDASGYNLTLVPNGGTGTEKKIVLSADNLDDSKTAYEIFSTDFQKEGSSLIGFQFDKDETIYPVKTIQSWRLSKLYSYLRELYGANTEVRINAVWEQKTYTVVFDETDGEGYMDAVVFQCGETAKLPKCTYEKDGYQFIGWAEESDKNVVVYEDEAEILHNTEDGIALYAVWSPVTYRIVYNANGGYGSMKGETVTYGESIKLAASAYRRPGYTFHGWSTDKTGGKVYKDQATVKNLLSYEGTVTLYARWTENDVTITFNPNGGTVGRTSKVVGYGDTCGTLPTPVRDGYEFKGWFTSKSGKIQYTSSTVVDLEGSLTLYARWQAKKITVTLNAAGGKINGNKSKFSIDTGTGITGLPGAKKENYTFDGWWTDYTGGSKVTAGTTFAKDTQIYAHWKSKSTGKVNVRLTIRKYAGAEGCIIYYSKYSDFSNAKSVKIQSSKTSLSTMISGLENGTKYYFRARQYKVKNGKKKYGKFGSTISKKIP</sequence>
<dbReference type="Gene3D" id="2.60.40.4270">
    <property type="entry name" value="Listeria-Bacteroides repeat domain"/>
    <property type="match status" value="5"/>
</dbReference>
<proteinExistence type="predicted"/>
<evidence type="ECO:0000256" key="2">
    <source>
        <dbReference type="SAM" id="SignalP"/>
    </source>
</evidence>
<feature type="signal peptide" evidence="2">
    <location>
        <begin position="1"/>
        <end position="34"/>
    </location>
</feature>
<evidence type="ECO:0000313" key="3">
    <source>
        <dbReference type="EMBL" id="MBC5662382.1"/>
    </source>
</evidence>
<accession>A0A8I0DUK2</accession>
<protein>
    <submittedName>
        <fullName evidence="3">InlB B-repeat-containing protein</fullName>
    </submittedName>
</protein>
<feature type="chain" id="PRO_5034834389" evidence="2">
    <location>
        <begin position="35"/>
        <end position="1173"/>
    </location>
</feature>